<dbReference type="InterPro" id="IPR043519">
    <property type="entry name" value="NT_sf"/>
</dbReference>
<dbReference type="GO" id="GO:0046677">
    <property type="term" value="P:response to antibiotic"/>
    <property type="evidence" value="ECO:0007669"/>
    <property type="project" value="InterPro"/>
</dbReference>
<proteinExistence type="predicted"/>
<dbReference type="KEGG" id="pbk:Back11_19520"/>
<dbReference type="InterPro" id="IPR012481">
    <property type="entry name" value="KNTase_C"/>
</dbReference>
<sequence length="256" mass="28692">MNMNGPVKVSRSERLETCHEIAEKLHEVYGDKILAIGVYGSVSRGTDGPFSDIEMFCVLRESTEPVEFCYEWSAGSWKAEVDVRSSNVLLKNASSVEGRWPLTHGPYFTQLSLYDPEGFFQSLRNAAGSVKKEDFRQAINEVLVGEMYEFVGKLRNVNVNGPLTYLPYLAVQFAQYGAMLVGLHNQRLFSTGAMVLPEALEMPSRPKGFDNIARLVMSGDLAEPSKIVSTCEEFWKGLVDWAAEHDYVISSKRIPF</sequence>
<organism evidence="1 2">
    <name type="scientific">Paenibacillus baekrokdamisoli</name>
    <dbReference type="NCBI Taxonomy" id="1712516"/>
    <lineage>
        <taxon>Bacteria</taxon>
        <taxon>Bacillati</taxon>
        <taxon>Bacillota</taxon>
        <taxon>Bacilli</taxon>
        <taxon>Bacillales</taxon>
        <taxon>Paenibacillaceae</taxon>
        <taxon>Paenibacillus</taxon>
    </lineage>
</organism>
<dbReference type="OrthoDB" id="24442at2"/>
<dbReference type="GO" id="GO:0016779">
    <property type="term" value="F:nucleotidyltransferase activity"/>
    <property type="evidence" value="ECO:0007669"/>
    <property type="project" value="InterPro"/>
</dbReference>
<gene>
    <name evidence="1" type="ORF">Back11_19520</name>
</gene>
<accession>A0A3G9IP23</accession>
<evidence type="ECO:0000313" key="2">
    <source>
        <dbReference type="Proteomes" id="UP000275368"/>
    </source>
</evidence>
<dbReference type="Gene3D" id="3.30.460.10">
    <property type="entry name" value="Beta Polymerase, domain 2"/>
    <property type="match status" value="1"/>
</dbReference>
<dbReference type="NCBIfam" id="NF033061">
    <property type="entry name" value="ANT_4p_I"/>
    <property type="match status" value="1"/>
</dbReference>
<dbReference type="CDD" id="cd05403">
    <property type="entry name" value="NT_KNTase_like"/>
    <property type="match status" value="1"/>
</dbReference>
<dbReference type="AlphaFoldDB" id="A0A3G9IP23"/>
<name>A0A3G9IP23_9BACL</name>
<dbReference type="Proteomes" id="UP000275368">
    <property type="component" value="Chromosome"/>
</dbReference>
<reference evidence="1 2" key="1">
    <citation type="submission" date="2018-11" db="EMBL/GenBank/DDBJ databases">
        <title>Complete genome sequence of Paenibacillus baekrokdamisoli strain KCTC 33723.</title>
        <authorList>
            <person name="Kang S.W."/>
            <person name="Lee K.C."/>
            <person name="Kim K.K."/>
            <person name="Kim J.S."/>
            <person name="Kim D.S."/>
            <person name="Ko S.H."/>
            <person name="Yang S.H."/>
            <person name="Lee J.S."/>
        </authorList>
    </citation>
    <scope>NUCLEOTIDE SEQUENCE [LARGE SCALE GENOMIC DNA]</scope>
    <source>
        <strain evidence="1 2">KCTC 33723</strain>
    </source>
</reference>
<dbReference type="EMBL" id="AP019308">
    <property type="protein sequence ID" value="BBH20607.1"/>
    <property type="molecule type" value="Genomic_DNA"/>
</dbReference>
<evidence type="ECO:0000313" key="1">
    <source>
        <dbReference type="EMBL" id="BBH20607.1"/>
    </source>
</evidence>
<dbReference type="Gene3D" id="1.20.120.330">
    <property type="entry name" value="Nucleotidyltransferases domain 2"/>
    <property type="match status" value="1"/>
</dbReference>
<dbReference type="SUPFAM" id="SSF81593">
    <property type="entry name" value="Nucleotidyltransferase substrate binding subunit/domain"/>
    <property type="match status" value="1"/>
</dbReference>
<protein>
    <submittedName>
        <fullName evidence="1">Uncharacterized protein</fullName>
    </submittedName>
</protein>
<dbReference type="RefSeq" id="WP_125655776.1">
    <property type="nucleotide sequence ID" value="NZ_AP019308.1"/>
</dbReference>
<dbReference type="Pfam" id="PF07827">
    <property type="entry name" value="KNTase_C"/>
    <property type="match status" value="1"/>
</dbReference>
<keyword evidence="2" id="KW-1185">Reference proteome</keyword>
<dbReference type="SUPFAM" id="SSF81301">
    <property type="entry name" value="Nucleotidyltransferase"/>
    <property type="match status" value="1"/>
</dbReference>